<evidence type="ECO:0000256" key="3">
    <source>
        <dbReference type="ARBA" id="ARBA00022729"/>
    </source>
</evidence>
<evidence type="ECO:0000313" key="5">
    <source>
        <dbReference type="Proteomes" id="UP001321520"/>
    </source>
</evidence>
<gene>
    <name evidence="4" type="ORF">M8T91_04405</name>
</gene>
<dbReference type="RefSeq" id="WP_301417199.1">
    <property type="nucleotide sequence ID" value="NZ_CP098023.1"/>
</dbReference>
<name>A0ABY9EI66_9GAMM</name>
<dbReference type="Proteomes" id="UP001321520">
    <property type="component" value="Chromosome"/>
</dbReference>
<evidence type="ECO:0000256" key="1">
    <source>
        <dbReference type="ARBA" id="ARBA00003989"/>
    </source>
</evidence>
<dbReference type="InterPro" id="IPR018900">
    <property type="entry name" value="Curli_CsgE"/>
</dbReference>
<sequence>MITDFRIRKVLSLILLFSSLTLFGYSQELEELEAEDSLLTGLVIDDTVSGIGHEFARSLSLYLSATLSEFEYNLTVHERPSARWGSVVWVTYENKQVFKTILYPGRRTFGEIVERAATQIDNNVRQKRLQELFSQNLDLAGEEI</sequence>
<reference evidence="4 5" key="1">
    <citation type="submission" date="2022-05" db="EMBL/GenBank/DDBJ databases">
        <title>Microbulbifer sp. nov., isolated from sponge.</title>
        <authorList>
            <person name="Gao L."/>
        </authorList>
    </citation>
    <scope>NUCLEOTIDE SEQUENCE [LARGE SCALE GENOMIC DNA]</scope>
    <source>
        <strain evidence="4 5">MI-G</strain>
    </source>
</reference>
<dbReference type="Pfam" id="PF10627">
    <property type="entry name" value="CsgE"/>
    <property type="match status" value="1"/>
</dbReference>
<keyword evidence="3" id="KW-0732">Signal</keyword>
<evidence type="ECO:0000256" key="2">
    <source>
        <dbReference type="ARBA" id="ARBA00014024"/>
    </source>
</evidence>
<dbReference type="EMBL" id="CP098023">
    <property type="protein sequence ID" value="WKD50676.1"/>
    <property type="molecule type" value="Genomic_DNA"/>
</dbReference>
<evidence type="ECO:0000313" key="4">
    <source>
        <dbReference type="EMBL" id="WKD50676.1"/>
    </source>
</evidence>
<keyword evidence="5" id="KW-1185">Reference proteome</keyword>
<protein>
    <recommendedName>
        <fullName evidence="2">Curli production assembly/transport component CsgE</fullName>
    </recommendedName>
</protein>
<proteinExistence type="predicted"/>
<organism evidence="4 5">
    <name type="scientific">Microbulbifer spongiae</name>
    <dbReference type="NCBI Taxonomy" id="2944933"/>
    <lineage>
        <taxon>Bacteria</taxon>
        <taxon>Pseudomonadati</taxon>
        <taxon>Pseudomonadota</taxon>
        <taxon>Gammaproteobacteria</taxon>
        <taxon>Cellvibrionales</taxon>
        <taxon>Microbulbiferaceae</taxon>
        <taxon>Microbulbifer</taxon>
    </lineage>
</organism>
<comment type="function">
    <text evidence="1">May be involved in the biogenesis of curli organelles.</text>
</comment>
<accession>A0ABY9EI66</accession>